<keyword evidence="2" id="KW-0496">Mitochondrion</keyword>
<proteinExistence type="predicted"/>
<keyword evidence="2" id="KW-0378">Hydrolase</keyword>
<protein>
    <submittedName>
        <fullName evidence="2">Putative GIY-YIG homing endonuclease</fullName>
    </submittedName>
</protein>
<name>A0A6M4SQ65_STIHE</name>
<dbReference type="Gene3D" id="3.40.1440.10">
    <property type="entry name" value="GIY-YIG endonuclease"/>
    <property type="match status" value="1"/>
</dbReference>
<dbReference type="InterPro" id="IPR006350">
    <property type="entry name" value="Intron_endoG1"/>
</dbReference>
<reference evidence="2" key="1">
    <citation type="journal article" date="2020" name="Mitochondrial DNA Part B Resour">
        <title>Complete mitogenomes of the chlorophycean green algae Bulbochaete rectangularis var. hiloensis (Oedogoniales) and Stigeoclonium helveticum (Chaetophorales) provide insight into the sequence of events that led to the acquisition of a reduced-derived pattern of evolution in the Chlamydomonadales and Sphaeropleales.</title>
        <authorList>
            <person name="Turmel M."/>
            <person name="Belanger A.-S."/>
            <person name="Otis C."/>
            <person name="Lemieux C."/>
        </authorList>
    </citation>
    <scope>NUCLEOTIDE SEQUENCE</scope>
</reference>
<dbReference type="SUPFAM" id="SSF64496">
    <property type="entry name" value="DNA-binding domain of intron-encoded endonucleases"/>
    <property type="match status" value="1"/>
</dbReference>
<sequence length="262" mass="30835">MSISSIILNNDTIKSYKLCSYSTLEQNKDILPDKYYKLFIDLTKKNQYVIKKEFNKTPCVYLWVNIVNHRCYVGSSINLYRRLENYFSINYLKKISKKMPIASALLLYGVNGFHLYVLEKCEISITIKQLRIKEDSWSQLIKPSYNIQSILNPFLGNNHYRYGRTLSTEIRQKISNSLTGSVQSEIVRNNHIIGAHKRRVFCYDYTNQQFVTEFAGIRIMARELKISSTILIYRKLDTNKLFKCTYKDKKVLWLITSTVLKI</sequence>
<dbReference type="EMBL" id="MN810332">
    <property type="protein sequence ID" value="QJS52067.1"/>
    <property type="molecule type" value="Genomic_DNA"/>
</dbReference>
<keyword evidence="2" id="KW-0255">Endonuclease</keyword>
<dbReference type="AlphaFoldDB" id="A0A6M4SQ65"/>
<geneLocation type="mitochondrion" evidence="2"/>
<dbReference type="GO" id="GO:0004519">
    <property type="term" value="F:endonuclease activity"/>
    <property type="evidence" value="ECO:0007669"/>
    <property type="project" value="UniProtKB-KW"/>
</dbReference>
<dbReference type="InterPro" id="IPR000305">
    <property type="entry name" value="GIY-YIG_endonuc"/>
</dbReference>
<dbReference type="InterPro" id="IPR035901">
    <property type="entry name" value="GIY-YIG_endonuc_sf"/>
</dbReference>
<feature type="domain" description="GIY-YIG" evidence="1">
    <location>
        <begin position="56"/>
        <end position="147"/>
    </location>
</feature>
<dbReference type="NCBIfam" id="TIGR01453">
    <property type="entry name" value="grpIintron_endo"/>
    <property type="match status" value="1"/>
</dbReference>
<dbReference type="SUPFAM" id="SSF82771">
    <property type="entry name" value="GIY-YIG endonuclease"/>
    <property type="match status" value="1"/>
</dbReference>
<gene>
    <name evidence="2" type="primary">orf262</name>
</gene>
<organism evidence="2">
    <name type="scientific">Stigeoclonium helveticum</name>
    <name type="common">Green alga</name>
    <dbReference type="NCBI Taxonomy" id="55999"/>
    <lineage>
        <taxon>Eukaryota</taxon>
        <taxon>Viridiplantae</taxon>
        <taxon>Chlorophyta</taxon>
        <taxon>core chlorophytes</taxon>
        <taxon>Chlorophyceae</taxon>
        <taxon>OCC clade</taxon>
        <taxon>Chaetophorales</taxon>
        <taxon>Chaetophoraceae</taxon>
        <taxon>Stigeoclonium</taxon>
    </lineage>
</organism>
<accession>A0A6M4SQ65</accession>
<evidence type="ECO:0000313" key="2">
    <source>
        <dbReference type="EMBL" id="QJS52067.1"/>
    </source>
</evidence>
<dbReference type="PROSITE" id="PS50164">
    <property type="entry name" value="GIY_YIG"/>
    <property type="match status" value="1"/>
</dbReference>
<evidence type="ECO:0000259" key="1">
    <source>
        <dbReference type="PROSITE" id="PS50164"/>
    </source>
</evidence>
<keyword evidence="2" id="KW-0540">Nuclease</keyword>
<dbReference type="Pfam" id="PF01541">
    <property type="entry name" value="GIY-YIG"/>
    <property type="match status" value="1"/>
</dbReference>
<dbReference type="SMART" id="SM00465">
    <property type="entry name" value="GIYc"/>
    <property type="match status" value="1"/>
</dbReference>